<evidence type="ECO:0000313" key="2">
    <source>
        <dbReference type="Proteomes" id="UP000324497"/>
    </source>
</evidence>
<dbReference type="AlphaFoldDB" id="A0A3S6QVX2"/>
<dbReference type="RefSeq" id="WP_148126552.1">
    <property type="nucleotide sequence ID" value="NZ_CP018180.1"/>
</dbReference>
<gene>
    <name evidence="1" type="ORF">BSQ50_04590</name>
</gene>
<proteinExistence type="predicted"/>
<dbReference type="KEGG" id="lng:BSQ50_04590"/>
<sequence>MTSVDDIKNIIVSIQNRREQWRLSTRQKNLLTWKNYISGPIADNHQPPVPGDVWVFGLDINGLSCYLKFQDRPSGVVIWISLHEAEYPLYFPYR</sequence>
<protein>
    <submittedName>
        <fullName evidence="1">Uncharacterized protein</fullName>
    </submittedName>
</protein>
<name>A0A3S6QVX2_9LACO</name>
<keyword evidence="2" id="KW-1185">Reference proteome</keyword>
<accession>A0A3S6QVX2</accession>
<organism evidence="1 2">
    <name type="scientific">Liquorilactobacillus nagelii</name>
    <dbReference type="NCBI Taxonomy" id="82688"/>
    <lineage>
        <taxon>Bacteria</taxon>
        <taxon>Bacillati</taxon>
        <taxon>Bacillota</taxon>
        <taxon>Bacilli</taxon>
        <taxon>Lactobacillales</taxon>
        <taxon>Lactobacillaceae</taxon>
        <taxon>Liquorilactobacillus</taxon>
    </lineage>
</organism>
<dbReference type="Proteomes" id="UP000324497">
    <property type="component" value="Chromosome"/>
</dbReference>
<dbReference type="EMBL" id="CP018180">
    <property type="protein sequence ID" value="AUJ31899.1"/>
    <property type="molecule type" value="Genomic_DNA"/>
</dbReference>
<reference evidence="1 2" key="1">
    <citation type="submission" date="2016-11" db="EMBL/GenBank/DDBJ databases">
        <title>Interaction between Lactobacillus species and yeast in water kefir.</title>
        <authorList>
            <person name="Behr J."/>
            <person name="Xu D."/>
            <person name="Vogel R.F."/>
        </authorList>
    </citation>
    <scope>NUCLEOTIDE SEQUENCE [LARGE SCALE GENOMIC DNA]</scope>
    <source>
        <strain evidence="1 2">TMW 1.1827</strain>
    </source>
</reference>
<evidence type="ECO:0000313" key="1">
    <source>
        <dbReference type="EMBL" id="AUJ31899.1"/>
    </source>
</evidence>